<feature type="non-terminal residue" evidence="2">
    <location>
        <position position="1"/>
    </location>
</feature>
<sequence>MRMKAKERVSLSSKLKRHRKNHCPKPSKLRSFEKEKKKSFFKKKKGLMATWEDLDLSSSKEEDQMKKPFKLKGLDVALMEE</sequence>
<evidence type="ECO:0000256" key="1">
    <source>
        <dbReference type="SAM" id="MobiDB-lite"/>
    </source>
</evidence>
<comment type="caution">
    <text evidence="2">The sequence shown here is derived from an EMBL/GenBank/DDBJ whole genome shotgun (WGS) entry which is preliminary data.</text>
</comment>
<name>A0A371FPQ1_MUCPR</name>
<dbReference type="EMBL" id="QJKJ01008338">
    <property type="protein sequence ID" value="RDX80053.1"/>
    <property type="molecule type" value="Genomic_DNA"/>
</dbReference>
<feature type="region of interest" description="Disordered" evidence="1">
    <location>
        <begin position="1"/>
        <end position="27"/>
    </location>
</feature>
<accession>A0A371FPQ1</accession>
<evidence type="ECO:0000313" key="3">
    <source>
        <dbReference type="Proteomes" id="UP000257109"/>
    </source>
</evidence>
<gene>
    <name evidence="2" type="ORF">CR513_39439</name>
</gene>
<evidence type="ECO:0000313" key="2">
    <source>
        <dbReference type="EMBL" id="RDX80053.1"/>
    </source>
</evidence>
<keyword evidence="3" id="KW-1185">Reference proteome</keyword>
<organism evidence="2 3">
    <name type="scientific">Mucuna pruriens</name>
    <name type="common">Velvet bean</name>
    <name type="synonym">Dolichos pruriens</name>
    <dbReference type="NCBI Taxonomy" id="157652"/>
    <lineage>
        <taxon>Eukaryota</taxon>
        <taxon>Viridiplantae</taxon>
        <taxon>Streptophyta</taxon>
        <taxon>Embryophyta</taxon>
        <taxon>Tracheophyta</taxon>
        <taxon>Spermatophyta</taxon>
        <taxon>Magnoliopsida</taxon>
        <taxon>eudicotyledons</taxon>
        <taxon>Gunneridae</taxon>
        <taxon>Pentapetalae</taxon>
        <taxon>rosids</taxon>
        <taxon>fabids</taxon>
        <taxon>Fabales</taxon>
        <taxon>Fabaceae</taxon>
        <taxon>Papilionoideae</taxon>
        <taxon>50 kb inversion clade</taxon>
        <taxon>NPAAA clade</taxon>
        <taxon>indigoferoid/millettioid clade</taxon>
        <taxon>Phaseoleae</taxon>
        <taxon>Mucuna</taxon>
    </lineage>
</organism>
<proteinExistence type="predicted"/>
<dbReference type="AlphaFoldDB" id="A0A371FPQ1"/>
<protein>
    <submittedName>
        <fullName evidence="2">Uncharacterized protein</fullName>
    </submittedName>
</protein>
<feature type="compositionally biased region" description="Basic residues" evidence="1">
    <location>
        <begin position="14"/>
        <end position="27"/>
    </location>
</feature>
<dbReference type="Proteomes" id="UP000257109">
    <property type="component" value="Unassembled WGS sequence"/>
</dbReference>
<reference evidence="2" key="1">
    <citation type="submission" date="2018-05" db="EMBL/GenBank/DDBJ databases">
        <title>Draft genome of Mucuna pruriens seed.</title>
        <authorList>
            <person name="Nnadi N.E."/>
            <person name="Vos R."/>
            <person name="Hasami M.H."/>
            <person name="Devisetty U.K."/>
            <person name="Aguiy J.C."/>
        </authorList>
    </citation>
    <scope>NUCLEOTIDE SEQUENCE [LARGE SCALE GENOMIC DNA]</scope>
    <source>
        <strain evidence="2">JCA_2017</strain>
    </source>
</reference>